<evidence type="ECO:0000313" key="3">
    <source>
        <dbReference type="EMBL" id="CAF2107918.1"/>
    </source>
</evidence>
<evidence type="ECO:0000313" key="7">
    <source>
        <dbReference type="Proteomes" id="UP000663856"/>
    </source>
</evidence>
<feature type="coiled-coil region" evidence="1">
    <location>
        <begin position="312"/>
        <end position="339"/>
    </location>
</feature>
<dbReference type="Proteomes" id="UP000663887">
    <property type="component" value="Unassembled WGS sequence"/>
</dbReference>
<comment type="caution">
    <text evidence="3">The sequence shown here is derived from an EMBL/GenBank/DDBJ whole genome shotgun (WGS) entry which is preliminary data.</text>
</comment>
<feature type="compositionally biased region" description="Basic and acidic residues" evidence="2">
    <location>
        <begin position="166"/>
        <end position="200"/>
    </location>
</feature>
<dbReference type="Proteomes" id="UP000663842">
    <property type="component" value="Unassembled WGS sequence"/>
</dbReference>
<keyword evidence="8" id="KW-1185">Reference proteome</keyword>
<gene>
    <name evidence="5" type="ORF">OVN521_LOCUS12279</name>
    <name evidence="6" type="ORF">UXM345_LOCUS27045</name>
    <name evidence="3" type="ORF">WKI299_LOCUS21696</name>
    <name evidence="4" type="ORF">XDN619_LOCUS28054</name>
</gene>
<dbReference type="AlphaFoldDB" id="A0A816V062"/>
<evidence type="ECO:0000313" key="5">
    <source>
        <dbReference type="EMBL" id="CAF3951705.1"/>
    </source>
</evidence>
<feature type="region of interest" description="Disordered" evidence="2">
    <location>
        <begin position="81"/>
        <end position="269"/>
    </location>
</feature>
<evidence type="ECO:0000256" key="2">
    <source>
        <dbReference type="SAM" id="MobiDB-lite"/>
    </source>
</evidence>
<keyword evidence="1" id="KW-0175">Coiled coil</keyword>
<proteinExistence type="predicted"/>
<dbReference type="Proteomes" id="UP000663866">
    <property type="component" value="Unassembled WGS sequence"/>
</dbReference>
<dbReference type="EMBL" id="CAJNRG010013387">
    <property type="protein sequence ID" value="CAF2147776.1"/>
    <property type="molecule type" value="Genomic_DNA"/>
</dbReference>
<dbReference type="Proteomes" id="UP000663856">
    <property type="component" value="Unassembled WGS sequence"/>
</dbReference>
<evidence type="ECO:0000313" key="4">
    <source>
        <dbReference type="EMBL" id="CAF2147776.1"/>
    </source>
</evidence>
<reference evidence="3" key="1">
    <citation type="submission" date="2021-02" db="EMBL/GenBank/DDBJ databases">
        <authorList>
            <person name="Nowell W R."/>
        </authorList>
    </citation>
    <scope>NUCLEOTIDE SEQUENCE</scope>
</reference>
<sequence>MAPKKNKEQLIQQENLYIVLRDECSRHYVFARRDLNYNKKDNLKVGSYATFCTPDDPSRRCQATQCENSVSLIEKTININNNDKINDKNDKTSNDKIDNNDDNNNSKKKADKLKSSNKSNTKSTLNSGNSNGNNSVNNNSKSNLNSGKSNDKNNIKNSNINNSQKRKNENRFHTTDKSNKRRNINNDKENYNDVYDKTDTNENYTNDKAYSSTDDVNSDDYEQDETDLDSSSQLVIDDQTEKSDDDNKDDEDSETESVTTVDPTSSQQHIDITSTISQCAAVSKQVNNADAVRDQNELAGTLKPDSKKISSATASNSEKLKLKRENTQLKKEIDMYKKNWMPKPSGAVATYFIEVGKVLSGATADEYDEEEKGNLLEKICGVLDMSEKELKSCEHDTDITKTCRQIIKYIYPDPKLRATMLVSSMDPEQLQAIQKYARLAHPAQARTLNAILNNAMGNVFATDKHRYE</sequence>
<feature type="compositionally biased region" description="Acidic residues" evidence="2">
    <location>
        <begin position="243"/>
        <end position="255"/>
    </location>
</feature>
<feature type="compositionally biased region" description="Acidic residues" evidence="2">
    <location>
        <begin position="216"/>
        <end position="228"/>
    </location>
</feature>
<feature type="compositionally biased region" description="Polar residues" evidence="2">
    <location>
        <begin position="257"/>
        <end position="269"/>
    </location>
</feature>
<dbReference type="EMBL" id="CAJOBG010001703">
    <property type="protein sequence ID" value="CAF3951705.1"/>
    <property type="molecule type" value="Genomic_DNA"/>
</dbReference>
<dbReference type="EMBL" id="CAJNRF010009203">
    <property type="protein sequence ID" value="CAF2107918.1"/>
    <property type="molecule type" value="Genomic_DNA"/>
</dbReference>
<name>A0A816V062_9BILA</name>
<feature type="compositionally biased region" description="Low complexity" evidence="2">
    <location>
        <begin position="116"/>
        <end position="148"/>
    </location>
</feature>
<protein>
    <submittedName>
        <fullName evidence="3">Uncharacterized protein</fullName>
    </submittedName>
</protein>
<evidence type="ECO:0000256" key="1">
    <source>
        <dbReference type="SAM" id="Coils"/>
    </source>
</evidence>
<accession>A0A816V062</accession>
<feature type="compositionally biased region" description="Polar residues" evidence="2">
    <location>
        <begin position="201"/>
        <end position="215"/>
    </location>
</feature>
<evidence type="ECO:0000313" key="6">
    <source>
        <dbReference type="EMBL" id="CAF4184313.1"/>
    </source>
</evidence>
<organism evidence="3 7">
    <name type="scientific">Rotaria magnacalcarata</name>
    <dbReference type="NCBI Taxonomy" id="392030"/>
    <lineage>
        <taxon>Eukaryota</taxon>
        <taxon>Metazoa</taxon>
        <taxon>Spiralia</taxon>
        <taxon>Gnathifera</taxon>
        <taxon>Rotifera</taxon>
        <taxon>Eurotatoria</taxon>
        <taxon>Bdelloidea</taxon>
        <taxon>Philodinida</taxon>
        <taxon>Philodinidae</taxon>
        <taxon>Rotaria</taxon>
    </lineage>
</organism>
<dbReference type="EMBL" id="CAJOBF010005711">
    <property type="protein sequence ID" value="CAF4184313.1"/>
    <property type="molecule type" value="Genomic_DNA"/>
</dbReference>
<evidence type="ECO:0000313" key="8">
    <source>
        <dbReference type="Proteomes" id="UP000663866"/>
    </source>
</evidence>
<feature type="compositionally biased region" description="Basic and acidic residues" evidence="2">
    <location>
        <begin position="84"/>
        <end position="99"/>
    </location>
</feature>